<sequence>MDIKKWPLYYDFYKKRSSTRWALNLLIAVLFGMLSGQLFSQALSDEKSLSFEGVDQHSALIINRTIFSITVGFTVLFSMLFFFILSLVVAKILKTKPSAKSLFSGAVLLVLVINVVTLIVAIIQFLFGLNPEDYNILSLNVFNAGNQILAAFDLKLTLQSYLFMLL</sequence>
<protein>
    <submittedName>
        <fullName evidence="2">Uncharacterized protein</fullName>
    </submittedName>
</protein>
<keyword evidence="1" id="KW-0472">Membrane</keyword>
<accession>A0A380G975</accession>
<dbReference type="AlphaFoldDB" id="A0A380G975"/>
<gene>
    <name evidence="2" type="ORF">NCTC11048_02054</name>
</gene>
<feature type="transmembrane region" description="Helical" evidence="1">
    <location>
        <begin position="21"/>
        <end position="39"/>
    </location>
</feature>
<dbReference type="Proteomes" id="UP000255549">
    <property type="component" value="Unassembled WGS sequence"/>
</dbReference>
<keyword evidence="1" id="KW-1133">Transmembrane helix</keyword>
<dbReference type="EMBL" id="UHDP01000003">
    <property type="protein sequence ID" value="SUM46986.1"/>
    <property type="molecule type" value="Genomic_DNA"/>
</dbReference>
<evidence type="ECO:0000313" key="2">
    <source>
        <dbReference type="EMBL" id="SUM46986.1"/>
    </source>
</evidence>
<proteinExistence type="predicted"/>
<reference evidence="2 3" key="1">
    <citation type="submission" date="2018-06" db="EMBL/GenBank/DDBJ databases">
        <authorList>
            <consortium name="Pathogen Informatics"/>
            <person name="Doyle S."/>
        </authorList>
    </citation>
    <scope>NUCLEOTIDE SEQUENCE [LARGE SCALE GENOMIC DNA]</scope>
    <source>
        <strain evidence="3">NCTC 11048</strain>
    </source>
</reference>
<name>A0A380G975_STAIN</name>
<feature type="transmembrane region" description="Helical" evidence="1">
    <location>
        <begin position="102"/>
        <end position="127"/>
    </location>
</feature>
<organism evidence="2 3">
    <name type="scientific">Staphylococcus intermedius NCTC 11048</name>
    <dbReference type="NCBI Taxonomy" id="1141106"/>
    <lineage>
        <taxon>Bacteria</taxon>
        <taxon>Bacillati</taxon>
        <taxon>Bacillota</taxon>
        <taxon>Bacilli</taxon>
        <taxon>Bacillales</taxon>
        <taxon>Staphylococcaceae</taxon>
        <taxon>Staphylococcus</taxon>
        <taxon>Staphylococcus intermedius group</taxon>
    </lineage>
</organism>
<dbReference type="RefSeq" id="WP_019167392.1">
    <property type="nucleotide sequence ID" value="NZ_CAIB01000031.1"/>
</dbReference>
<evidence type="ECO:0000313" key="3">
    <source>
        <dbReference type="Proteomes" id="UP000255549"/>
    </source>
</evidence>
<evidence type="ECO:0000256" key="1">
    <source>
        <dbReference type="SAM" id="Phobius"/>
    </source>
</evidence>
<dbReference type="OrthoDB" id="2394239at2"/>
<keyword evidence="1" id="KW-0812">Transmembrane</keyword>
<feature type="transmembrane region" description="Helical" evidence="1">
    <location>
        <begin position="66"/>
        <end position="90"/>
    </location>
</feature>
<keyword evidence="3" id="KW-1185">Reference proteome</keyword>
<dbReference type="STRING" id="1141106.GCA_000308095_02438"/>